<accession>A0A6P0HI96</accession>
<protein>
    <submittedName>
        <fullName evidence="1">Uncharacterized protein</fullName>
    </submittedName>
</protein>
<dbReference type="AlphaFoldDB" id="A0A6P0HI96"/>
<keyword evidence="2" id="KW-1185">Reference proteome</keyword>
<sequence length="243" mass="24778">MESQPVSLTLAWWGTAWLRGHVAADDLLDALGEHAVRHVVAPAPGGPSTSLLEALGLLRSAGAQEIGAAFPVAGDLVGLGGPAAFNAAALDAGEAVLATAVGVGWTPAGVGAAVEWTAHAVGRRPLPDVGDADRGLRAALVDTADRLARLDVARWQPEVADELLDLRRVGSDLEAPHGVPARCVDLAGRALRLQRVAALAGRSDGAAVTALEIDARRDAVHGLARAARHALTAAASPEVWPPA</sequence>
<gene>
    <name evidence="1" type="ORF">G3T38_08735</name>
</gene>
<evidence type="ECO:0000313" key="1">
    <source>
        <dbReference type="EMBL" id="NEN78363.1"/>
    </source>
</evidence>
<name>A0A6P0HI96_9ACTN</name>
<evidence type="ECO:0000313" key="2">
    <source>
        <dbReference type="Proteomes" id="UP000468687"/>
    </source>
</evidence>
<reference evidence="1 2" key="1">
    <citation type="journal article" date="2014" name="Int. J. Syst. Evol. Microbiol.">
        <title>Nocardioides zeae sp. nov., isolated from the stem of Zea mays.</title>
        <authorList>
            <person name="Glaeser S.P."/>
            <person name="McInroy J.A."/>
            <person name="Busse H.J."/>
            <person name="Kampfer P."/>
        </authorList>
    </citation>
    <scope>NUCLEOTIDE SEQUENCE [LARGE SCALE GENOMIC DNA]</scope>
    <source>
        <strain evidence="1 2">JCM 30728</strain>
    </source>
</reference>
<dbReference type="EMBL" id="JAAGXA010000005">
    <property type="protein sequence ID" value="NEN78363.1"/>
    <property type="molecule type" value="Genomic_DNA"/>
</dbReference>
<dbReference type="Proteomes" id="UP000468687">
    <property type="component" value="Unassembled WGS sequence"/>
</dbReference>
<dbReference type="RefSeq" id="WP_163771907.1">
    <property type="nucleotide sequence ID" value="NZ_JAAGXA010000005.1"/>
</dbReference>
<organism evidence="1 2">
    <name type="scientific">Nocardioides zeae</name>
    <dbReference type="NCBI Taxonomy" id="1457234"/>
    <lineage>
        <taxon>Bacteria</taxon>
        <taxon>Bacillati</taxon>
        <taxon>Actinomycetota</taxon>
        <taxon>Actinomycetes</taxon>
        <taxon>Propionibacteriales</taxon>
        <taxon>Nocardioidaceae</taxon>
        <taxon>Nocardioides</taxon>
    </lineage>
</organism>
<comment type="caution">
    <text evidence="1">The sequence shown here is derived from an EMBL/GenBank/DDBJ whole genome shotgun (WGS) entry which is preliminary data.</text>
</comment>
<proteinExistence type="predicted"/>